<dbReference type="AlphaFoldDB" id="A0A7C2Z124"/>
<gene>
    <name evidence="2" type="ORF">ENO77_00535</name>
</gene>
<comment type="caution">
    <text evidence="2">The sequence shown here is derived from an EMBL/GenBank/DDBJ whole genome shotgun (WGS) entry which is preliminary data.</text>
</comment>
<dbReference type="PANTHER" id="PTHR34236">
    <property type="entry name" value="DIMETHYL SULFOXIDE REDUCTASE TRANSCRIPTIONAL ACTIVATOR"/>
    <property type="match status" value="1"/>
</dbReference>
<dbReference type="GO" id="GO:0003677">
    <property type="term" value="F:DNA binding"/>
    <property type="evidence" value="ECO:0007669"/>
    <property type="project" value="UniProtKB-KW"/>
</dbReference>
<evidence type="ECO:0000259" key="1">
    <source>
        <dbReference type="Pfam" id="PF04967"/>
    </source>
</evidence>
<feature type="domain" description="HTH bat-type" evidence="1">
    <location>
        <begin position="170"/>
        <end position="222"/>
    </location>
</feature>
<protein>
    <submittedName>
        <fullName evidence="2">DNA-binding protein</fullName>
    </submittedName>
</protein>
<proteinExistence type="predicted"/>
<reference evidence="2" key="1">
    <citation type="journal article" date="2020" name="mSystems">
        <title>Genome- and Community-Level Interaction Insights into Carbon Utilization and Element Cycling Functions of Hydrothermarchaeota in Hydrothermal Sediment.</title>
        <authorList>
            <person name="Zhou Z."/>
            <person name="Liu Y."/>
            <person name="Xu W."/>
            <person name="Pan J."/>
            <person name="Luo Z.H."/>
            <person name="Li M."/>
        </authorList>
    </citation>
    <scope>NUCLEOTIDE SEQUENCE [LARGE SCALE GENOMIC DNA]</scope>
    <source>
        <strain evidence="2">SpSt-16</strain>
    </source>
</reference>
<sequence length="230" mass="26627">MNSAKIQAVMITVTSSPSSIFGRLSRQTGEKINLFVLKHPRESLYYTLVYIPKPIESGIIVDTLRSQQNKLIKISKHVGVYETFIAALKERCEFYELVERYNVVLSVPYIIYRGLRTYCVYGEQRDVDRYLENLSALYSKGDIVTKRVDLARCMDYLMRNVVDIYLLSFLTDKERQILLKAFESGYISSRRKVNLGELAETLNIAKPTASLMLRRAVEKVLKRIFESESR</sequence>
<accession>A0A7C2Z124</accession>
<keyword evidence="2" id="KW-0238">DNA-binding</keyword>
<organism evidence="2">
    <name type="scientific">Ignisphaera aggregans</name>
    <dbReference type="NCBI Taxonomy" id="334771"/>
    <lineage>
        <taxon>Archaea</taxon>
        <taxon>Thermoproteota</taxon>
        <taxon>Thermoprotei</taxon>
        <taxon>Desulfurococcales</taxon>
        <taxon>Desulfurococcaceae</taxon>
        <taxon>Ignisphaera</taxon>
    </lineage>
</organism>
<dbReference type="InterPro" id="IPR007050">
    <property type="entry name" value="HTH_bacterioopsin"/>
</dbReference>
<dbReference type="Pfam" id="PF04967">
    <property type="entry name" value="HTH_10"/>
    <property type="match status" value="1"/>
</dbReference>
<dbReference type="EMBL" id="DSGT01000002">
    <property type="protein sequence ID" value="HEW52663.1"/>
    <property type="molecule type" value="Genomic_DNA"/>
</dbReference>
<evidence type="ECO:0000313" key="2">
    <source>
        <dbReference type="EMBL" id="HEW52663.1"/>
    </source>
</evidence>
<dbReference type="PANTHER" id="PTHR34236:SF1">
    <property type="entry name" value="DIMETHYL SULFOXIDE REDUCTASE TRANSCRIPTIONAL ACTIVATOR"/>
    <property type="match status" value="1"/>
</dbReference>
<name>A0A7C2Z124_9CREN</name>